<dbReference type="OrthoDB" id="9797252at2"/>
<dbReference type="Proteomes" id="UP000011135">
    <property type="component" value="Unassembled WGS sequence"/>
</dbReference>
<keyword evidence="3" id="KW-0808">Transferase</keyword>
<dbReference type="PANTHER" id="PTHR44942:SF4">
    <property type="entry name" value="METHYLTRANSFERASE TYPE 11 DOMAIN-CONTAINING PROTEIN"/>
    <property type="match status" value="1"/>
</dbReference>
<evidence type="ECO:0000256" key="2">
    <source>
        <dbReference type="ARBA" id="ARBA00022603"/>
    </source>
</evidence>
<name>L8JPG6_9BACT</name>
<accession>L8JPG6</accession>
<gene>
    <name evidence="5" type="ORF">C900_05313</name>
</gene>
<keyword evidence="6" id="KW-1185">Reference proteome</keyword>
<comment type="caution">
    <text evidence="5">The sequence shown here is derived from an EMBL/GenBank/DDBJ whole genome shotgun (WGS) entry which is preliminary data.</text>
</comment>
<dbReference type="SUPFAM" id="SSF53335">
    <property type="entry name" value="S-adenosyl-L-methionine-dependent methyltransferases"/>
    <property type="match status" value="1"/>
</dbReference>
<dbReference type="RefSeq" id="WP_009582403.1">
    <property type="nucleotide sequence ID" value="NZ_AMZN01000081.1"/>
</dbReference>
<sequence length="245" mass="28481">MTVKDNFSSQADYYARYRPHYPQELYEFLYSQVSSFNTAWDCATGNGQVAVELANRFKLVHASDISQQQLEKAPKRNNIHYFMAPSEKTQLSAGSADLITVAQALHWFDPGKFYREVQRVIHSKGILAYWGYQLLTINTQIDLCVRNFHDVVLGEYWDDERKILLEGYNRINFPLVDKKAARFYYKIEWTLSEMEGYLNSWSAVQKYIKLNNESPLPVLVSKLADMWPGKKTVTFPIFLTLGKVH</sequence>
<evidence type="ECO:0000256" key="3">
    <source>
        <dbReference type="ARBA" id="ARBA00022679"/>
    </source>
</evidence>
<evidence type="ECO:0000256" key="1">
    <source>
        <dbReference type="ARBA" id="ARBA00008361"/>
    </source>
</evidence>
<dbReference type="GO" id="GO:0032259">
    <property type="term" value="P:methylation"/>
    <property type="evidence" value="ECO:0007669"/>
    <property type="project" value="UniProtKB-KW"/>
</dbReference>
<dbReference type="PANTHER" id="PTHR44942">
    <property type="entry name" value="METHYLTRANSF_11 DOMAIN-CONTAINING PROTEIN"/>
    <property type="match status" value="1"/>
</dbReference>
<evidence type="ECO:0000313" key="6">
    <source>
        <dbReference type="Proteomes" id="UP000011135"/>
    </source>
</evidence>
<keyword evidence="2" id="KW-0489">Methyltransferase</keyword>
<reference evidence="5 6" key="1">
    <citation type="submission" date="2012-12" db="EMBL/GenBank/DDBJ databases">
        <title>Genome assembly of Fulvivirga imtechensis AK7.</title>
        <authorList>
            <person name="Nupur N."/>
            <person name="Khatri I."/>
            <person name="Kumar R."/>
            <person name="Subramanian S."/>
            <person name="Pinnaka A."/>
        </authorList>
    </citation>
    <scope>NUCLEOTIDE SEQUENCE [LARGE SCALE GENOMIC DNA]</scope>
    <source>
        <strain evidence="5 6">AK7</strain>
    </source>
</reference>
<evidence type="ECO:0000313" key="5">
    <source>
        <dbReference type="EMBL" id="ELR69242.1"/>
    </source>
</evidence>
<dbReference type="Gene3D" id="3.40.50.150">
    <property type="entry name" value="Vaccinia Virus protein VP39"/>
    <property type="match status" value="1"/>
</dbReference>
<dbReference type="GO" id="GO:0008757">
    <property type="term" value="F:S-adenosylmethionine-dependent methyltransferase activity"/>
    <property type="evidence" value="ECO:0007669"/>
    <property type="project" value="InterPro"/>
</dbReference>
<proteinExistence type="inferred from homology"/>
<organism evidence="5 6">
    <name type="scientific">Fulvivirga imtechensis AK7</name>
    <dbReference type="NCBI Taxonomy" id="1237149"/>
    <lineage>
        <taxon>Bacteria</taxon>
        <taxon>Pseudomonadati</taxon>
        <taxon>Bacteroidota</taxon>
        <taxon>Cytophagia</taxon>
        <taxon>Cytophagales</taxon>
        <taxon>Fulvivirgaceae</taxon>
        <taxon>Fulvivirga</taxon>
    </lineage>
</organism>
<protein>
    <recommendedName>
        <fullName evidence="4">Methyltransferase type 11 domain-containing protein</fullName>
    </recommendedName>
</protein>
<dbReference type="InterPro" id="IPR013216">
    <property type="entry name" value="Methyltransf_11"/>
</dbReference>
<dbReference type="STRING" id="1237149.C900_05313"/>
<comment type="similarity">
    <text evidence="1">Belongs to the methyltransferase superfamily.</text>
</comment>
<dbReference type="AlphaFoldDB" id="L8JPG6"/>
<dbReference type="eggNOG" id="COG2226">
    <property type="taxonomic scope" value="Bacteria"/>
</dbReference>
<dbReference type="EMBL" id="AMZN01000081">
    <property type="protein sequence ID" value="ELR69242.1"/>
    <property type="molecule type" value="Genomic_DNA"/>
</dbReference>
<evidence type="ECO:0000259" key="4">
    <source>
        <dbReference type="Pfam" id="PF08241"/>
    </source>
</evidence>
<feature type="domain" description="Methyltransferase type 11" evidence="4">
    <location>
        <begin position="41"/>
        <end position="128"/>
    </location>
</feature>
<dbReference type="CDD" id="cd02440">
    <property type="entry name" value="AdoMet_MTases"/>
    <property type="match status" value="1"/>
</dbReference>
<dbReference type="Pfam" id="PF08241">
    <property type="entry name" value="Methyltransf_11"/>
    <property type="match status" value="1"/>
</dbReference>
<dbReference type="InterPro" id="IPR051052">
    <property type="entry name" value="Diverse_substrate_MTase"/>
</dbReference>
<dbReference type="InterPro" id="IPR029063">
    <property type="entry name" value="SAM-dependent_MTases_sf"/>
</dbReference>